<protein>
    <recommendedName>
        <fullName evidence="3">Maturase K</fullName>
    </recommendedName>
</protein>
<organism evidence="1 2">
    <name type="scientific">Dendrobium chrysotoxum</name>
    <name type="common">Orchid</name>
    <dbReference type="NCBI Taxonomy" id="161865"/>
    <lineage>
        <taxon>Eukaryota</taxon>
        <taxon>Viridiplantae</taxon>
        <taxon>Streptophyta</taxon>
        <taxon>Embryophyta</taxon>
        <taxon>Tracheophyta</taxon>
        <taxon>Spermatophyta</taxon>
        <taxon>Magnoliopsida</taxon>
        <taxon>Liliopsida</taxon>
        <taxon>Asparagales</taxon>
        <taxon>Orchidaceae</taxon>
        <taxon>Epidendroideae</taxon>
        <taxon>Malaxideae</taxon>
        <taxon>Dendrobiinae</taxon>
        <taxon>Dendrobium</taxon>
    </lineage>
</organism>
<proteinExistence type="predicted"/>
<accession>A0AAV7G2E4</accession>
<dbReference type="Proteomes" id="UP000775213">
    <property type="component" value="Unassembled WGS sequence"/>
</dbReference>
<evidence type="ECO:0000313" key="1">
    <source>
        <dbReference type="EMBL" id="KAH0450491.1"/>
    </source>
</evidence>
<evidence type="ECO:0008006" key="3">
    <source>
        <dbReference type="Google" id="ProtNLM"/>
    </source>
</evidence>
<reference evidence="1 2" key="1">
    <citation type="journal article" date="2021" name="Hortic Res">
        <title>Chromosome-scale assembly of the Dendrobium chrysotoxum genome enhances the understanding of orchid evolution.</title>
        <authorList>
            <person name="Zhang Y."/>
            <person name="Zhang G.Q."/>
            <person name="Zhang D."/>
            <person name="Liu X.D."/>
            <person name="Xu X.Y."/>
            <person name="Sun W.H."/>
            <person name="Yu X."/>
            <person name="Zhu X."/>
            <person name="Wang Z.W."/>
            <person name="Zhao X."/>
            <person name="Zhong W.Y."/>
            <person name="Chen H."/>
            <person name="Yin W.L."/>
            <person name="Huang T."/>
            <person name="Niu S.C."/>
            <person name="Liu Z.J."/>
        </authorList>
    </citation>
    <scope>NUCLEOTIDE SEQUENCE [LARGE SCALE GENOMIC DNA]</scope>
    <source>
        <strain evidence="1">Lindl</strain>
    </source>
</reference>
<dbReference type="AlphaFoldDB" id="A0AAV7G2E4"/>
<comment type="caution">
    <text evidence="1">The sequence shown here is derived from an EMBL/GenBank/DDBJ whole genome shotgun (WGS) entry which is preliminary data.</text>
</comment>
<dbReference type="EMBL" id="JAGFBR010000018">
    <property type="protein sequence ID" value="KAH0450491.1"/>
    <property type="molecule type" value="Genomic_DNA"/>
</dbReference>
<name>A0AAV7G2E4_DENCH</name>
<gene>
    <name evidence="1" type="ORF">IEQ34_021183</name>
</gene>
<evidence type="ECO:0000313" key="2">
    <source>
        <dbReference type="Proteomes" id="UP000775213"/>
    </source>
</evidence>
<keyword evidence="2" id="KW-1185">Reference proteome</keyword>
<sequence>MDDFEVKILIRMTITEVGEIVKPLKLNEVKLYKLLRFLWYQSFHDRRYCSSPKKPYASRREKSKFSKAEAIKLSESPVPVLKQELLCLNASHLLQLIFLNKGSHLRSIRHRSLDLLEHMFLLLLLNQPYEARSTIIAEFLNVFQRKQTLWKAELFEQFNRLTLANFIAVEDLSALPVAFNFLRSH</sequence>